<gene>
    <name evidence="2" type="ORF">GIL414_LOCUS13350</name>
    <name evidence="1" type="ORF">KQP761_LOCUS18432</name>
</gene>
<accession>A0A815XSC1</accession>
<proteinExistence type="predicted"/>
<evidence type="ECO:0000313" key="2">
    <source>
        <dbReference type="EMBL" id="CAF4030074.1"/>
    </source>
</evidence>
<comment type="caution">
    <text evidence="1">The sequence shown here is derived from an EMBL/GenBank/DDBJ whole genome shotgun (WGS) entry which is preliminary data.</text>
</comment>
<reference evidence="1" key="1">
    <citation type="submission" date="2021-02" db="EMBL/GenBank/DDBJ databases">
        <authorList>
            <person name="Nowell W R."/>
        </authorList>
    </citation>
    <scope>NUCLEOTIDE SEQUENCE</scope>
</reference>
<dbReference type="EMBL" id="CAJOBJ010005392">
    <property type="protein sequence ID" value="CAF4030074.1"/>
    <property type="molecule type" value="Genomic_DNA"/>
</dbReference>
<dbReference type="AlphaFoldDB" id="A0A815XSC1"/>
<evidence type="ECO:0000313" key="3">
    <source>
        <dbReference type="Proteomes" id="UP000663834"/>
    </source>
</evidence>
<protein>
    <submittedName>
        <fullName evidence="1">Uncharacterized protein</fullName>
    </submittedName>
</protein>
<sequence>MPRSSSPYLFEQITGEIIFSHSTASICQSIIMPKMEHQSRRFSSNTDETKLVFNCTKQLLMIDQHPSNRFEQLEADLFFRFRFNETLSLNIPSTLKNELFIIGKCQVPVYTEKEKNIDKVLSNDFKLTDTIFPDQSPATIDDDAQSWNNEQSNIIHHRYCLFESTLRVENVIGKLLQLERLLAFFTARHLLRLTKCNRFLSKKIFPLDLHELIESIRSNDFEKITNRNISTLTCITLSCIGFAGFSMPMNLETDIIKLLNDANIAQENHVQCQFHFLNTMFKTGRLLFYHVNDTEKGWRQSVLTSMALLSERISTLEIQQNCIQVNLNSVLAKTDDQLKSIGKIQQSLNNIAKNKYSNHDIEKKMDVNKEEINNKINNLQGTINIKIDGMQESTSAELKNIIKLMTLNEKKRSAWCSCILL</sequence>
<dbReference type="Proteomes" id="UP000681720">
    <property type="component" value="Unassembled WGS sequence"/>
</dbReference>
<dbReference type="OrthoDB" id="10061039at2759"/>
<dbReference type="Proteomes" id="UP000663834">
    <property type="component" value="Unassembled WGS sequence"/>
</dbReference>
<evidence type="ECO:0000313" key="1">
    <source>
        <dbReference type="EMBL" id="CAF1561842.1"/>
    </source>
</evidence>
<dbReference type="EMBL" id="CAJNOW010009348">
    <property type="protein sequence ID" value="CAF1561842.1"/>
    <property type="molecule type" value="Genomic_DNA"/>
</dbReference>
<name>A0A815XSC1_9BILA</name>
<organism evidence="1 3">
    <name type="scientific">Rotaria magnacalcarata</name>
    <dbReference type="NCBI Taxonomy" id="392030"/>
    <lineage>
        <taxon>Eukaryota</taxon>
        <taxon>Metazoa</taxon>
        <taxon>Spiralia</taxon>
        <taxon>Gnathifera</taxon>
        <taxon>Rotifera</taxon>
        <taxon>Eurotatoria</taxon>
        <taxon>Bdelloidea</taxon>
        <taxon>Philodinida</taxon>
        <taxon>Philodinidae</taxon>
        <taxon>Rotaria</taxon>
    </lineage>
</organism>